<gene>
    <name evidence="3" type="ORF">QN277_010493</name>
</gene>
<name>A0AAE1IQZ1_9FABA</name>
<reference evidence="3" key="1">
    <citation type="submission" date="2023-10" db="EMBL/GenBank/DDBJ databases">
        <title>Chromosome-level genome of the transformable northern wattle, Acacia crassicarpa.</title>
        <authorList>
            <person name="Massaro I."/>
            <person name="Sinha N.R."/>
            <person name="Poethig S."/>
            <person name="Leichty A.R."/>
        </authorList>
    </citation>
    <scope>NUCLEOTIDE SEQUENCE</scope>
    <source>
        <strain evidence="3">Acra3RX</strain>
        <tissue evidence="3">Leaf</tissue>
    </source>
</reference>
<feature type="compositionally biased region" description="Basic and acidic residues" evidence="1">
    <location>
        <begin position="119"/>
        <end position="130"/>
    </location>
</feature>
<evidence type="ECO:0000313" key="3">
    <source>
        <dbReference type="EMBL" id="KAK4253873.1"/>
    </source>
</evidence>
<dbReference type="AlphaFoldDB" id="A0AAE1IQZ1"/>
<proteinExistence type="predicted"/>
<keyword evidence="4" id="KW-1185">Reference proteome</keyword>
<evidence type="ECO:0000313" key="4">
    <source>
        <dbReference type="Proteomes" id="UP001293593"/>
    </source>
</evidence>
<protein>
    <recommendedName>
        <fullName evidence="2">Transposase-associated domain-containing protein</fullName>
    </recommendedName>
</protein>
<accession>A0AAE1IQZ1</accession>
<organism evidence="3 4">
    <name type="scientific">Acacia crassicarpa</name>
    <name type="common">northern wattle</name>
    <dbReference type="NCBI Taxonomy" id="499986"/>
    <lineage>
        <taxon>Eukaryota</taxon>
        <taxon>Viridiplantae</taxon>
        <taxon>Streptophyta</taxon>
        <taxon>Embryophyta</taxon>
        <taxon>Tracheophyta</taxon>
        <taxon>Spermatophyta</taxon>
        <taxon>Magnoliopsida</taxon>
        <taxon>eudicotyledons</taxon>
        <taxon>Gunneridae</taxon>
        <taxon>Pentapetalae</taxon>
        <taxon>rosids</taxon>
        <taxon>fabids</taxon>
        <taxon>Fabales</taxon>
        <taxon>Fabaceae</taxon>
        <taxon>Caesalpinioideae</taxon>
        <taxon>mimosoid clade</taxon>
        <taxon>Acacieae</taxon>
        <taxon>Acacia</taxon>
    </lineage>
</organism>
<comment type="caution">
    <text evidence="3">The sequence shown here is derived from an EMBL/GenBank/DDBJ whole genome shotgun (WGS) entry which is preliminary data.</text>
</comment>
<feature type="region of interest" description="Disordered" evidence="1">
    <location>
        <begin position="112"/>
        <end position="151"/>
    </location>
</feature>
<evidence type="ECO:0000256" key="1">
    <source>
        <dbReference type="SAM" id="MobiDB-lite"/>
    </source>
</evidence>
<dbReference type="InterPro" id="IPR029480">
    <property type="entry name" value="Transpos_assoc"/>
</dbReference>
<evidence type="ECO:0000259" key="2">
    <source>
        <dbReference type="Pfam" id="PF13963"/>
    </source>
</evidence>
<sequence length="151" mass="16919">MDHSWMNALRTSDEYENGVDEFIAFAKTNVPSKDGKYFCPCVNCANASRRDVDDIKDHLICDGINLRYKTWIWHGEEVSAPMSHSEKVLDIVDDDGMKKMIHDVEVESFAQSTNKLSKKQGEGNTKERAAVKASSTSGKSIMLSEVQRGQS</sequence>
<dbReference type="Proteomes" id="UP001293593">
    <property type="component" value="Unassembled WGS sequence"/>
</dbReference>
<dbReference type="EMBL" id="JAWXYG010000015">
    <property type="protein sequence ID" value="KAK4253873.1"/>
    <property type="molecule type" value="Genomic_DNA"/>
</dbReference>
<dbReference type="Pfam" id="PF13963">
    <property type="entry name" value="Transpos_assoc"/>
    <property type="match status" value="1"/>
</dbReference>
<feature type="domain" description="Transposase-associated" evidence="2">
    <location>
        <begin position="4"/>
        <end position="76"/>
    </location>
</feature>